<dbReference type="InterPro" id="IPR013320">
    <property type="entry name" value="ConA-like_dom_sf"/>
</dbReference>
<dbReference type="FunFam" id="2.60.120.920:FF:000004">
    <property type="entry name" value="Butyrophilin subfamily 1 member A1"/>
    <property type="match status" value="1"/>
</dbReference>
<dbReference type="SMART" id="SM00184">
    <property type="entry name" value="RING"/>
    <property type="match status" value="1"/>
</dbReference>
<keyword evidence="2" id="KW-0479">Metal-binding</keyword>
<evidence type="ECO:0000256" key="5">
    <source>
        <dbReference type="ARBA" id="ARBA00022859"/>
    </source>
</evidence>
<dbReference type="SUPFAM" id="SSF57850">
    <property type="entry name" value="RING/U-box"/>
    <property type="match status" value="1"/>
</dbReference>
<feature type="domain" description="B30.2/SPRY" evidence="10">
    <location>
        <begin position="346"/>
        <end position="543"/>
    </location>
</feature>
<dbReference type="Pfam" id="PF00622">
    <property type="entry name" value="SPRY"/>
    <property type="match status" value="1"/>
</dbReference>
<dbReference type="PROSITE" id="PS50089">
    <property type="entry name" value="ZF_RING_2"/>
    <property type="match status" value="1"/>
</dbReference>
<dbReference type="InterPro" id="IPR013083">
    <property type="entry name" value="Znf_RING/FYVE/PHD"/>
</dbReference>
<dbReference type="Gene3D" id="3.30.160.60">
    <property type="entry name" value="Classic Zinc Finger"/>
    <property type="match status" value="1"/>
</dbReference>
<dbReference type="SMART" id="SM00589">
    <property type="entry name" value="PRY"/>
    <property type="match status" value="1"/>
</dbReference>
<dbReference type="Gene3D" id="2.60.120.920">
    <property type="match status" value="1"/>
</dbReference>
<gene>
    <name evidence="11" type="primary">LOC118302779</name>
</gene>
<sequence>MNSMAASVTCLLSEQHFRCPICLDVLTAPVTLQCGHNFCKKCIVENWRINRIRQCALCKRLFDTKIELHVNTFIAEMVAQLGQSAAEKASDVTRAGEVPCDVCPGTKLKALKSCLVCLASYCETHLERHRTVSGLTRHKLVDPLDNLEGRMCTQHDELMELFCKTDQMCVCRLCNVLDHESHNVVPLRDEYEGKKTELGRAEAKFQRMIQERHLKAQELRGLAKLCREAADKDIAEGVCVFTLLTQLVETGLAELIDQIKRKKEITANHTEGLIEELDREISELVRRNGEVKQLSRSDDHLSIVQNFSSVTASPAMTDWEKVSLHRPSSDGTVARAVGRLWETLSKETRTLLEAELKRVQQYAVDVTLDPNTAHPKLILSDDGKQVNHSEEAKTLPDNPERFSYCVIVLGRQSISSGRFYFEVEVEGKTKWDLGVVSVSANRKGQVKSSPEDGYWTLQLRNGNEYVALADPDVLLSCRSCPQKVGVFADYEEGVVSFYDVNAADVIYSFTGCTFADKLHPFFSPCFNDGGDNSAPLRISAVQKSD</sequence>
<reference evidence="11" key="1">
    <citation type="submission" date="2023-05" db="EMBL/GenBank/DDBJ databases">
        <title>High-quality long-read genome of Scophthalmus maximus.</title>
        <authorList>
            <person name="Lien S."/>
            <person name="Martinez P."/>
        </authorList>
    </citation>
    <scope>NUCLEOTIDE SEQUENCE [LARGE SCALE GENOMIC DNA]</scope>
</reference>
<evidence type="ECO:0008006" key="13">
    <source>
        <dbReference type="Google" id="ProtNLM"/>
    </source>
</evidence>
<dbReference type="Gene3D" id="3.30.40.10">
    <property type="entry name" value="Zinc/RING finger domain, C3HC4 (zinc finger)"/>
    <property type="match status" value="1"/>
</dbReference>
<feature type="domain" description="RING-type" evidence="8">
    <location>
        <begin position="19"/>
        <end position="59"/>
    </location>
</feature>
<dbReference type="PROSITE" id="PS00518">
    <property type="entry name" value="ZF_RING_1"/>
    <property type="match status" value="1"/>
</dbReference>
<dbReference type="GO" id="GO:0045087">
    <property type="term" value="P:innate immune response"/>
    <property type="evidence" value="ECO:0007669"/>
    <property type="project" value="UniProtKB-KW"/>
</dbReference>
<name>A0A8D3AMW2_SCOMX</name>
<keyword evidence="4" id="KW-0862">Zinc</keyword>
<dbReference type="GO" id="GO:0005737">
    <property type="term" value="C:cytoplasm"/>
    <property type="evidence" value="ECO:0007669"/>
    <property type="project" value="UniProtKB-ARBA"/>
</dbReference>
<dbReference type="Proteomes" id="UP000694558">
    <property type="component" value="Chromosome 5"/>
</dbReference>
<evidence type="ECO:0000259" key="9">
    <source>
        <dbReference type="PROSITE" id="PS50119"/>
    </source>
</evidence>
<dbReference type="SMART" id="SM00336">
    <property type="entry name" value="BBOX"/>
    <property type="match status" value="1"/>
</dbReference>
<dbReference type="SMART" id="SM00449">
    <property type="entry name" value="SPRY"/>
    <property type="match status" value="1"/>
</dbReference>
<dbReference type="OMA" id="YWTLQLR"/>
<dbReference type="InterPro" id="IPR006574">
    <property type="entry name" value="PRY"/>
</dbReference>
<dbReference type="PANTHER" id="PTHR25465:SF32">
    <property type="entry name" value="BLOODTHIRSTY-RELATED GENE FAMILY, MEMBER 16 ISOFORM X1-RELATED"/>
    <property type="match status" value="1"/>
</dbReference>
<dbReference type="Ensembl" id="ENSSMAT00000020944.2">
    <property type="protein sequence ID" value="ENSSMAP00000020693.1"/>
    <property type="gene ID" value="ENSSMAG00000012691.2"/>
</dbReference>
<dbReference type="CDD" id="cd19802">
    <property type="entry name" value="Bbox1_TRIM8-like"/>
    <property type="match status" value="1"/>
</dbReference>
<dbReference type="InterPro" id="IPR058030">
    <property type="entry name" value="TRIM8/14/16/25/29/45/65_CC"/>
</dbReference>
<evidence type="ECO:0000256" key="1">
    <source>
        <dbReference type="ARBA" id="ARBA00022588"/>
    </source>
</evidence>
<dbReference type="InterPro" id="IPR051051">
    <property type="entry name" value="E3_ubiq-ligase_TRIM/RNF"/>
</dbReference>
<dbReference type="InterPro" id="IPR003877">
    <property type="entry name" value="SPRY_dom"/>
</dbReference>
<dbReference type="InterPro" id="IPR043136">
    <property type="entry name" value="B30.2/SPRY_sf"/>
</dbReference>
<dbReference type="InterPro" id="IPR001870">
    <property type="entry name" value="B30.2/SPRY"/>
</dbReference>
<dbReference type="Pfam" id="PF13445">
    <property type="entry name" value="zf-RING_UBOX"/>
    <property type="match status" value="1"/>
</dbReference>
<evidence type="ECO:0000256" key="3">
    <source>
        <dbReference type="ARBA" id="ARBA00022771"/>
    </source>
</evidence>
<dbReference type="Pfam" id="PF00643">
    <property type="entry name" value="zf-B_box"/>
    <property type="match status" value="1"/>
</dbReference>
<keyword evidence="5" id="KW-0391">Immunity</keyword>
<dbReference type="Pfam" id="PF25600">
    <property type="entry name" value="TRIM_CC"/>
    <property type="match status" value="1"/>
</dbReference>
<evidence type="ECO:0000256" key="7">
    <source>
        <dbReference type="SAM" id="Coils"/>
    </source>
</evidence>
<feature type="coiled-coil region" evidence="7">
    <location>
        <begin position="267"/>
        <end position="294"/>
    </location>
</feature>
<dbReference type="PROSITE" id="PS50188">
    <property type="entry name" value="B302_SPRY"/>
    <property type="match status" value="1"/>
</dbReference>
<evidence type="ECO:0000313" key="11">
    <source>
        <dbReference type="Ensembl" id="ENSSMAP00000020693.1"/>
    </source>
</evidence>
<reference evidence="11" key="2">
    <citation type="submission" date="2025-08" db="UniProtKB">
        <authorList>
            <consortium name="Ensembl"/>
        </authorList>
    </citation>
    <scope>IDENTIFICATION</scope>
</reference>
<dbReference type="CDD" id="cd19769">
    <property type="entry name" value="Bbox2_TRIM16-like"/>
    <property type="match status" value="1"/>
</dbReference>
<dbReference type="Gene3D" id="4.10.830.40">
    <property type="match status" value="1"/>
</dbReference>
<keyword evidence="1" id="KW-0399">Innate immunity</keyword>
<dbReference type="InterPro" id="IPR001841">
    <property type="entry name" value="Znf_RING"/>
</dbReference>
<evidence type="ECO:0000259" key="8">
    <source>
        <dbReference type="PROSITE" id="PS50089"/>
    </source>
</evidence>
<dbReference type="InterPro" id="IPR027370">
    <property type="entry name" value="Znf-RING_euk"/>
</dbReference>
<keyword evidence="7" id="KW-0175">Coiled coil</keyword>
<organism evidence="11 12">
    <name type="scientific">Scophthalmus maximus</name>
    <name type="common">Turbot</name>
    <name type="synonym">Psetta maxima</name>
    <dbReference type="NCBI Taxonomy" id="52904"/>
    <lineage>
        <taxon>Eukaryota</taxon>
        <taxon>Metazoa</taxon>
        <taxon>Chordata</taxon>
        <taxon>Craniata</taxon>
        <taxon>Vertebrata</taxon>
        <taxon>Euteleostomi</taxon>
        <taxon>Actinopterygii</taxon>
        <taxon>Neopterygii</taxon>
        <taxon>Teleostei</taxon>
        <taxon>Neoteleostei</taxon>
        <taxon>Acanthomorphata</taxon>
        <taxon>Carangaria</taxon>
        <taxon>Pleuronectiformes</taxon>
        <taxon>Pleuronectoidei</taxon>
        <taxon>Scophthalmidae</taxon>
        <taxon>Scophthalmus</taxon>
    </lineage>
</organism>
<keyword evidence="3 6" id="KW-0863">Zinc-finger</keyword>
<dbReference type="GO" id="GO:0008270">
    <property type="term" value="F:zinc ion binding"/>
    <property type="evidence" value="ECO:0007669"/>
    <property type="project" value="UniProtKB-KW"/>
</dbReference>
<evidence type="ECO:0000259" key="10">
    <source>
        <dbReference type="PROSITE" id="PS50188"/>
    </source>
</evidence>
<dbReference type="CDD" id="cd13733">
    <property type="entry name" value="SPRY_PRY_C-I_1"/>
    <property type="match status" value="1"/>
</dbReference>
<protein>
    <recommendedName>
        <fullName evidence="13">E3 ubiquitin-protein ligase TRIM39-like</fullName>
    </recommendedName>
</protein>
<evidence type="ECO:0000256" key="2">
    <source>
        <dbReference type="ARBA" id="ARBA00022723"/>
    </source>
</evidence>
<feature type="domain" description="B box-type" evidence="9">
    <location>
        <begin position="147"/>
        <end position="187"/>
    </location>
</feature>
<dbReference type="GeneTree" id="ENSGT01040000240400"/>
<dbReference type="InterPro" id="IPR003879">
    <property type="entry name" value="Butyrophylin_SPRY"/>
</dbReference>
<dbReference type="SUPFAM" id="SSF49899">
    <property type="entry name" value="Concanavalin A-like lectins/glucanases"/>
    <property type="match status" value="1"/>
</dbReference>
<dbReference type="InterPro" id="IPR017907">
    <property type="entry name" value="Znf_RING_CS"/>
</dbReference>
<dbReference type="Pfam" id="PF13765">
    <property type="entry name" value="PRY"/>
    <property type="match status" value="1"/>
</dbReference>
<dbReference type="SUPFAM" id="SSF57845">
    <property type="entry name" value="B-box zinc-binding domain"/>
    <property type="match status" value="1"/>
</dbReference>
<evidence type="ECO:0000313" key="12">
    <source>
        <dbReference type="Proteomes" id="UP000694558"/>
    </source>
</evidence>
<evidence type="ECO:0000256" key="6">
    <source>
        <dbReference type="PROSITE-ProRule" id="PRU00024"/>
    </source>
</evidence>
<evidence type="ECO:0000256" key="4">
    <source>
        <dbReference type="ARBA" id="ARBA00022833"/>
    </source>
</evidence>
<proteinExistence type="predicted"/>
<dbReference type="AlphaFoldDB" id="A0A8D3AMW2"/>
<accession>A0A8D3AMW2</accession>
<dbReference type="PROSITE" id="PS50119">
    <property type="entry name" value="ZF_BBOX"/>
    <property type="match status" value="1"/>
</dbReference>
<dbReference type="PRINTS" id="PR01407">
    <property type="entry name" value="BUTYPHLNCDUF"/>
</dbReference>
<dbReference type="PANTHER" id="PTHR25465">
    <property type="entry name" value="B-BOX DOMAIN CONTAINING"/>
    <property type="match status" value="1"/>
</dbReference>
<dbReference type="InterPro" id="IPR000315">
    <property type="entry name" value="Znf_B-box"/>
</dbReference>